<protein>
    <submittedName>
        <fullName evidence="3">Pentatricopeptide repeat-containing protein</fullName>
    </submittedName>
</protein>
<reference evidence="3 4" key="1">
    <citation type="journal article" date="2021" name="Hortic Res">
        <title>The domestication of Cucurbita argyrosperma as revealed by the genome of its wild relative.</title>
        <authorList>
            <person name="Barrera-Redondo J."/>
            <person name="Sanchez-de la Vega G."/>
            <person name="Aguirre-Liguori J.A."/>
            <person name="Castellanos-Morales G."/>
            <person name="Gutierrez-Guerrero Y.T."/>
            <person name="Aguirre-Dugua X."/>
            <person name="Aguirre-Planter E."/>
            <person name="Tenaillon M.I."/>
            <person name="Lira-Saade R."/>
            <person name="Eguiarte L.E."/>
        </authorList>
    </citation>
    <scope>NUCLEOTIDE SEQUENCE [LARGE SCALE GENOMIC DNA]</scope>
    <source>
        <strain evidence="3">JBR-2021</strain>
    </source>
</reference>
<feature type="repeat" description="PPR" evidence="2">
    <location>
        <begin position="74"/>
        <end position="108"/>
    </location>
</feature>
<dbReference type="InterPro" id="IPR002885">
    <property type="entry name" value="PPR_rpt"/>
</dbReference>
<dbReference type="PROSITE" id="PS51375">
    <property type="entry name" value="PPR"/>
    <property type="match status" value="2"/>
</dbReference>
<sequence>MASLPIQPHLNQLVLSVLEKCSHLNHLKQLQGFLISLGHSQTQFYAFKLVRFCNLTLTDLCYSRFIFDHLSSPNVYLYTAMITAYASELDSKAAFLLYRNMVRRGDPLPNHFIYPHVLKSCPELLESNGTKMVHAQVLKSGFGGYPVVQTAIVDAYSRFRTEIGIARQVFDEMLERSVVSWTAMVSGYARLGDIDNAMALFESMPERDIPAWNALIAGCAQNGFFCEAIGLFKRMVSLALEGNKERETKPNKITVASALSACGHTGMLHLGKWIHGYVFKTYLGQDSFISNALLDMYGKCGNLKVARRVFDMITLKSLTSWNSLINCLALHGHSGSAIDLFLELVQCRDGVKPDGVTFVGVLNACTHGGLVEKGYSFFEMMRQDYDIEPQIEHFGCLIDLLGRAGRFEEAMEVVRGMSIEPDEVVWGSLLNGCKIHGRLDLAEYSVKKLIEMDPENGGYRIMLANIYAELENWDEVRRVRKLLKEQNAYKIPGCSWIEVDNQRIFSIHLRKSNHERIDKLYQALLPFHWHRLPLTTGARQRDSSSRRLSDKLVGKLFGVL</sequence>
<organism evidence="3 4">
    <name type="scientific">Cucurbita argyrosperma subsp. sororia</name>
    <dbReference type="NCBI Taxonomy" id="37648"/>
    <lineage>
        <taxon>Eukaryota</taxon>
        <taxon>Viridiplantae</taxon>
        <taxon>Streptophyta</taxon>
        <taxon>Embryophyta</taxon>
        <taxon>Tracheophyta</taxon>
        <taxon>Spermatophyta</taxon>
        <taxon>Magnoliopsida</taxon>
        <taxon>eudicotyledons</taxon>
        <taxon>Gunneridae</taxon>
        <taxon>Pentapetalae</taxon>
        <taxon>rosids</taxon>
        <taxon>fabids</taxon>
        <taxon>Cucurbitales</taxon>
        <taxon>Cucurbitaceae</taxon>
        <taxon>Cucurbiteae</taxon>
        <taxon>Cucurbita</taxon>
    </lineage>
</organism>
<dbReference type="GO" id="GO:0003723">
    <property type="term" value="F:RNA binding"/>
    <property type="evidence" value="ECO:0007669"/>
    <property type="project" value="InterPro"/>
</dbReference>
<dbReference type="NCBIfam" id="TIGR00756">
    <property type="entry name" value="PPR"/>
    <property type="match status" value="4"/>
</dbReference>
<dbReference type="FunFam" id="1.25.40.10:FF:000184">
    <property type="entry name" value="Pentatricopeptide repeat-containing protein, chloroplastic"/>
    <property type="match status" value="1"/>
</dbReference>
<evidence type="ECO:0000313" key="3">
    <source>
        <dbReference type="EMBL" id="KAG6592283.1"/>
    </source>
</evidence>
<dbReference type="Pfam" id="PF01535">
    <property type="entry name" value="PPR"/>
    <property type="match status" value="7"/>
</dbReference>
<dbReference type="PANTHER" id="PTHR47926">
    <property type="entry name" value="PENTATRICOPEPTIDE REPEAT-CONTAINING PROTEIN"/>
    <property type="match status" value="1"/>
</dbReference>
<evidence type="ECO:0000313" key="4">
    <source>
        <dbReference type="Proteomes" id="UP000685013"/>
    </source>
</evidence>
<accession>A0AAV6N574</accession>
<dbReference type="Pfam" id="PF20431">
    <property type="entry name" value="E_motif"/>
    <property type="match status" value="1"/>
</dbReference>
<name>A0AAV6N574_9ROSI</name>
<gene>
    <name evidence="3" type="primary">PCMP-E57</name>
    <name evidence="3" type="ORF">SDJN03_14629</name>
</gene>
<dbReference type="InterPro" id="IPR046848">
    <property type="entry name" value="E_motif"/>
</dbReference>
<proteinExistence type="predicted"/>
<dbReference type="InterPro" id="IPR046960">
    <property type="entry name" value="PPR_At4g14850-like_plant"/>
</dbReference>
<evidence type="ECO:0000256" key="1">
    <source>
        <dbReference type="ARBA" id="ARBA00022737"/>
    </source>
</evidence>
<dbReference type="AlphaFoldDB" id="A0AAV6N574"/>
<keyword evidence="1" id="KW-0677">Repeat</keyword>
<feature type="repeat" description="PPR" evidence="2">
    <location>
        <begin position="177"/>
        <end position="211"/>
    </location>
</feature>
<evidence type="ECO:0000256" key="2">
    <source>
        <dbReference type="PROSITE-ProRule" id="PRU00708"/>
    </source>
</evidence>
<dbReference type="PANTHER" id="PTHR47926:SF453">
    <property type="entry name" value="PENTATRICOPEPTIDE REPEAT (PPR) SUPERFAMILY PROTEIN"/>
    <property type="match status" value="1"/>
</dbReference>
<comment type="caution">
    <text evidence="3">The sequence shown here is derived from an EMBL/GenBank/DDBJ whole genome shotgun (WGS) entry which is preliminary data.</text>
</comment>
<keyword evidence="4" id="KW-1185">Reference proteome</keyword>
<feature type="non-terminal residue" evidence="3">
    <location>
        <position position="1"/>
    </location>
</feature>
<dbReference type="GO" id="GO:0009451">
    <property type="term" value="P:RNA modification"/>
    <property type="evidence" value="ECO:0007669"/>
    <property type="project" value="InterPro"/>
</dbReference>
<dbReference type="Proteomes" id="UP000685013">
    <property type="component" value="Chromosome 9"/>
</dbReference>
<dbReference type="EMBL" id="JAGKQH010000009">
    <property type="protein sequence ID" value="KAG6592283.1"/>
    <property type="molecule type" value="Genomic_DNA"/>
</dbReference>